<feature type="domain" description="Peptidase M48" evidence="8">
    <location>
        <begin position="78"/>
        <end position="252"/>
    </location>
</feature>
<reference evidence="10" key="1">
    <citation type="journal article" date="2019" name="Int. J. Syst. Evol. Microbiol.">
        <title>The Global Catalogue of Microorganisms (GCM) 10K type strain sequencing project: providing services to taxonomists for standard genome sequencing and annotation.</title>
        <authorList>
            <consortium name="The Broad Institute Genomics Platform"/>
            <consortium name="The Broad Institute Genome Sequencing Center for Infectious Disease"/>
            <person name="Wu L."/>
            <person name="Ma J."/>
        </authorList>
    </citation>
    <scope>NUCLEOTIDE SEQUENCE [LARGE SCALE GENOMIC DNA]</scope>
    <source>
        <strain evidence="10">KACC 12649</strain>
    </source>
</reference>
<accession>A0ABW0L237</accession>
<keyword evidence="7" id="KW-1133">Transmembrane helix</keyword>
<keyword evidence="3 6" id="KW-0378">Hydrolase</keyword>
<evidence type="ECO:0000313" key="9">
    <source>
        <dbReference type="EMBL" id="MFC5459774.1"/>
    </source>
</evidence>
<keyword evidence="5 6" id="KW-0482">Metalloprotease</keyword>
<dbReference type="CDD" id="cd07332">
    <property type="entry name" value="M48C_Oma1_like"/>
    <property type="match status" value="1"/>
</dbReference>
<keyword evidence="4 6" id="KW-0862">Zinc</keyword>
<dbReference type="Gene3D" id="3.30.2010.10">
    <property type="entry name" value="Metalloproteases ('zincins'), catalytic domain"/>
    <property type="match status" value="1"/>
</dbReference>
<protein>
    <submittedName>
        <fullName evidence="9">M48 family metallopeptidase</fullName>
    </submittedName>
</protein>
<dbReference type="RefSeq" id="WP_379781954.1">
    <property type="nucleotide sequence ID" value="NZ_JBHSMU010000009.1"/>
</dbReference>
<feature type="transmembrane region" description="Helical" evidence="7">
    <location>
        <begin position="23"/>
        <end position="45"/>
    </location>
</feature>
<dbReference type="PANTHER" id="PTHR22726:SF1">
    <property type="entry name" value="METALLOENDOPEPTIDASE OMA1, MITOCHONDRIAL"/>
    <property type="match status" value="1"/>
</dbReference>
<evidence type="ECO:0000259" key="8">
    <source>
        <dbReference type="Pfam" id="PF01435"/>
    </source>
</evidence>
<keyword evidence="7" id="KW-0812">Transmembrane</keyword>
<dbReference type="InterPro" id="IPR001915">
    <property type="entry name" value="Peptidase_M48"/>
</dbReference>
<sequence>MKYTPSLPERNDNVTQEHPLKDFLLILGGLAALALLVFFLLGLLVDAVVDRMEPGTEASLTRIIAANMPAAPVKADPRQAQLQALADSLRPCIALARPAQVRLADSSTPNAMVVPGGTIYVFSGLLDRVKSENGLAFVLAHELGHLAHRDHLRALGRGIVLYGLAALVTGDNSALAGVLAPAQHLGESSYSRARESAADALALRVLHCRYGHAGGATEFFSALREEQGSGLPGSHYVASHPAMDARIGALQAAMVKNGMKSGPVRPFTQAQ</sequence>
<keyword evidence="1 6" id="KW-0645">Protease</keyword>
<evidence type="ECO:0000256" key="4">
    <source>
        <dbReference type="ARBA" id="ARBA00022833"/>
    </source>
</evidence>
<evidence type="ECO:0000256" key="5">
    <source>
        <dbReference type="ARBA" id="ARBA00023049"/>
    </source>
</evidence>
<dbReference type="PANTHER" id="PTHR22726">
    <property type="entry name" value="METALLOENDOPEPTIDASE OMA1"/>
    <property type="match status" value="1"/>
</dbReference>
<evidence type="ECO:0000313" key="10">
    <source>
        <dbReference type="Proteomes" id="UP001596050"/>
    </source>
</evidence>
<gene>
    <name evidence="9" type="ORF">ACFPN5_08120</name>
</gene>
<dbReference type="Pfam" id="PF01435">
    <property type="entry name" value="Peptidase_M48"/>
    <property type="match status" value="1"/>
</dbReference>
<comment type="similarity">
    <text evidence="6">Belongs to the peptidase M48 family.</text>
</comment>
<comment type="caution">
    <text evidence="9">The sequence shown here is derived from an EMBL/GenBank/DDBJ whole genome shotgun (WGS) entry which is preliminary data.</text>
</comment>
<dbReference type="EMBL" id="JBHSMU010000009">
    <property type="protein sequence ID" value="MFC5459774.1"/>
    <property type="molecule type" value="Genomic_DNA"/>
</dbReference>
<dbReference type="Proteomes" id="UP001596050">
    <property type="component" value="Unassembled WGS sequence"/>
</dbReference>
<evidence type="ECO:0000256" key="2">
    <source>
        <dbReference type="ARBA" id="ARBA00022723"/>
    </source>
</evidence>
<evidence type="ECO:0000256" key="1">
    <source>
        <dbReference type="ARBA" id="ARBA00022670"/>
    </source>
</evidence>
<organism evidence="9 10">
    <name type="scientific">Massilia niabensis</name>
    <dbReference type="NCBI Taxonomy" id="544910"/>
    <lineage>
        <taxon>Bacteria</taxon>
        <taxon>Pseudomonadati</taxon>
        <taxon>Pseudomonadota</taxon>
        <taxon>Betaproteobacteria</taxon>
        <taxon>Burkholderiales</taxon>
        <taxon>Oxalobacteraceae</taxon>
        <taxon>Telluria group</taxon>
        <taxon>Massilia</taxon>
    </lineage>
</organism>
<dbReference type="InterPro" id="IPR051156">
    <property type="entry name" value="Mito/Outer_Membr_Metalloprot"/>
</dbReference>
<keyword evidence="2" id="KW-0479">Metal-binding</keyword>
<name>A0ABW0L237_9BURK</name>
<keyword evidence="7" id="KW-0472">Membrane</keyword>
<evidence type="ECO:0000256" key="3">
    <source>
        <dbReference type="ARBA" id="ARBA00022801"/>
    </source>
</evidence>
<evidence type="ECO:0000256" key="7">
    <source>
        <dbReference type="SAM" id="Phobius"/>
    </source>
</evidence>
<evidence type="ECO:0000256" key="6">
    <source>
        <dbReference type="RuleBase" id="RU003983"/>
    </source>
</evidence>
<comment type="cofactor">
    <cofactor evidence="6">
        <name>Zn(2+)</name>
        <dbReference type="ChEBI" id="CHEBI:29105"/>
    </cofactor>
    <text evidence="6">Binds 1 zinc ion per subunit.</text>
</comment>
<proteinExistence type="inferred from homology"/>
<keyword evidence="10" id="KW-1185">Reference proteome</keyword>